<feature type="region of interest" description="Disordered" evidence="1">
    <location>
        <begin position="156"/>
        <end position="179"/>
    </location>
</feature>
<organism evidence="3 4">
    <name type="scientific">Aldrovandia affinis</name>
    <dbReference type="NCBI Taxonomy" id="143900"/>
    <lineage>
        <taxon>Eukaryota</taxon>
        <taxon>Metazoa</taxon>
        <taxon>Chordata</taxon>
        <taxon>Craniata</taxon>
        <taxon>Vertebrata</taxon>
        <taxon>Euteleostomi</taxon>
        <taxon>Actinopterygii</taxon>
        <taxon>Neopterygii</taxon>
        <taxon>Teleostei</taxon>
        <taxon>Notacanthiformes</taxon>
        <taxon>Halosauridae</taxon>
        <taxon>Aldrovandia</taxon>
    </lineage>
</organism>
<dbReference type="AlphaFoldDB" id="A0AAD7WA82"/>
<proteinExistence type="predicted"/>
<reference evidence="3" key="1">
    <citation type="journal article" date="2023" name="Science">
        <title>Genome structures resolve the early diversification of teleost fishes.</title>
        <authorList>
            <person name="Parey E."/>
            <person name="Louis A."/>
            <person name="Montfort J."/>
            <person name="Bouchez O."/>
            <person name="Roques C."/>
            <person name="Iampietro C."/>
            <person name="Lluch J."/>
            <person name="Castinel A."/>
            <person name="Donnadieu C."/>
            <person name="Desvignes T."/>
            <person name="Floi Bucao C."/>
            <person name="Jouanno E."/>
            <person name="Wen M."/>
            <person name="Mejri S."/>
            <person name="Dirks R."/>
            <person name="Jansen H."/>
            <person name="Henkel C."/>
            <person name="Chen W.J."/>
            <person name="Zahm M."/>
            <person name="Cabau C."/>
            <person name="Klopp C."/>
            <person name="Thompson A.W."/>
            <person name="Robinson-Rechavi M."/>
            <person name="Braasch I."/>
            <person name="Lecointre G."/>
            <person name="Bobe J."/>
            <person name="Postlethwait J.H."/>
            <person name="Berthelot C."/>
            <person name="Roest Crollius H."/>
            <person name="Guiguen Y."/>
        </authorList>
    </citation>
    <scope>NUCLEOTIDE SEQUENCE</scope>
    <source>
        <strain evidence="3">NC1722</strain>
    </source>
</reference>
<dbReference type="Pfam" id="PF22929">
    <property type="entry name" value="INTS1_INTS2-bd"/>
    <property type="match status" value="1"/>
</dbReference>
<dbReference type="GO" id="GO:0032039">
    <property type="term" value="C:integrator complex"/>
    <property type="evidence" value="ECO:0007669"/>
    <property type="project" value="InterPro"/>
</dbReference>
<evidence type="ECO:0000256" key="1">
    <source>
        <dbReference type="SAM" id="MobiDB-lite"/>
    </source>
</evidence>
<evidence type="ECO:0000259" key="2">
    <source>
        <dbReference type="Pfam" id="PF22929"/>
    </source>
</evidence>
<gene>
    <name evidence="3" type="ORF">AAFF_G00115270</name>
</gene>
<feature type="domain" description="Integrator complex subunit 1 INTS2-binding" evidence="2">
    <location>
        <begin position="205"/>
        <end position="538"/>
    </location>
</feature>
<comment type="caution">
    <text evidence="3">The sequence shown here is derived from an EMBL/GenBank/DDBJ whole genome shotgun (WGS) entry which is preliminary data.</text>
</comment>
<dbReference type="GO" id="GO:0034474">
    <property type="term" value="P:U2 snRNA 3'-end processing"/>
    <property type="evidence" value="ECO:0007669"/>
    <property type="project" value="InterPro"/>
</dbReference>
<accession>A0AAD7WA82</accession>
<dbReference type="PANTHER" id="PTHR21224:SF1">
    <property type="entry name" value="INTEGRATOR COMPLEX SUBUNIT 1"/>
    <property type="match status" value="1"/>
</dbReference>
<protein>
    <recommendedName>
        <fullName evidence="2">Integrator complex subunit 1 INTS2-binding domain-containing protein</fullName>
    </recommendedName>
</protein>
<sequence>MLMEMVMTNNYSYPPCTVADEETKTEMINRELQVSQREKQEILAFESHLAAASTKQTITESNSLLLSQLTSLDPQGPPRRPPPLVQEQVKTLNQSLRLGHLLCRSRSPDFLLNIIQRQASSQSMPWLADLVQSSEGSLDVLPVQCLCEFLLHDAADNSPVDDDEEGESKELRAKKRQRQQKQRQLLGRLQDLLLGPKADEQTTCEVLDYFLRRLSSSQVASRVLAMKGLSLVLSEGGLRDGEERDQPMEEDSTDAELLPGYQWLLQDLPKLPLFDSVRGMTASALQQAIHMETDPQTISAYLIYLSQHAPVEEQALHNDLALDVARLIVERSTIMNCLFCKHSCRPESDAVLSALITIFSSYIRRMRKTKEGEDLYSWSESQDQVFLRWTTGETATMHILVVHAMVILLTLGPPKGESDFYNLLDIWFPDKKPLPTAFLVDTSEEALLLPDWLKLRMIRSEVSRLVDAALQDLEPQQLLLFVQSFGIPVSSMSKLLQYLDQAVSHDPQTLEQNIMDKNYMAHLVEVQHERGATGGHTFHTLLSASLPPRRDSAELNRAAVTVETPPGAVKMRAANQVPGIGPDDDLAGMLLQLFPLNADPRWPSSPPRQLPLALQQALAQEVARVRQGHAQTGGVAARLLQALSALLNSAHGCALVMAMHRSHALSCPLLRQLHHYQRRVPRT</sequence>
<keyword evidence="4" id="KW-1185">Reference proteome</keyword>
<dbReference type="InterPro" id="IPR038902">
    <property type="entry name" value="INTS1"/>
</dbReference>
<dbReference type="EMBL" id="JAINUG010000179">
    <property type="protein sequence ID" value="KAJ8389651.1"/>
    <property type="molecule type" value="Genomic_DNA"/>
</dbReference>
<dbReference type="InterPro" id="IPR053966">
    <property type="entry name" value="INTS1_INTS2-bd"/>
</dbReference>
<name>A0AAD7WA82_9TELE</name>
<evidence type="ECO:0000313" key="4">
    <source>
        <dbReference type="Proteomes" id="UP001221898"/>
    </source>
</evidence>
<evidence type="ECO:0000313" key="3">
    <source>
        <dbReference type="EMBL" id="KAJ8389651.1"/>
    </source>
</evidence>
<dbReference type="Proteomes" id="UP001221898">
    <property type="component" value="Unassembled WGS sequence"/>
</dbReference>
<dbReference type="PANTHER" id="PTHR21224">
    <property type="entry name" value="INTEGRATOR COMPLEX SUBUNIT 1"/>
    <property type="match status" value="1"/>
</dbReference>